<organism evidence="1 2">
    <name type="scientific">Fibrisoma montanum</name>
    <dbReference type="NCBI Taxonomy" id="2305895"/>
    <lineage>
        <taxon>Bacteria</taxon>
        <taxon>Pseudomonadati</taxon>
        <taxon>Bacteroidota</taxon>
        <taxon>Cytophagia</taxon>
        <taxon>Cytophagales</taxon>
        <taxon>Spirosomataceae</taxon>
        <taxon>Fibrisoma</taxon>
    </lineage>
</organism>
<evidence type="ECO:0000313" key="1">
    <source>
        <dbReference type="EMBL" id="RIV20381.1"/>
    </source>
</evidence>
<keyword evidence="2" id="KW-1185">Reference proteome</keyword>
<gene>
    <name evidence="1" type="ORF">DYU11_20230</name>
</gene>
<sequence>MNLTNLDVVNRYTEIINANNAHLHMSEPQRKEFDRHRLSQPVNNHVQHLCALRCDQAAAKKQEKQTVLDEVREKYLYATQLDPTALVELSYNWEQGYYVARIAPAGIVSFVAVGNRPFEVSAGLVCDKFTRSELDLLIEWDA</sequence>
<dbReference type="RefSeq" id="WP_119669548.1">
    <property type="nucleotide sequence ID" value="NZ_QXED01000006.1"/>
</dbReference>
<evidence type="ECO:0000313" key="2">
    <source>
        <dbReference type="Proteomes" id="UP000283523"/>
    </source>
</evidence>
<comment type="caution">
    <text evidence="1">The sequence shown here is derived from an EMBL/GenBank/DDBJ whole genome shotgun (WGS) entry which is preliminary data.</text>
</comment>
<dbReference type="AlphaFoldDB" id="A0A418M3R3"/>
<name>A0A418M3R3_9BACT</name>
<protein>
    <submittedName>
        <fullName evidence="1">Uncharacterized protein</fullName>
    </submittedName>
</protein>
<reference evidence="1 2" key="1">
    <citation type="submission" date="2018-08" db="EMBL/GenBank/DDBJ databases">
        <title>Fibrisoma montanum sp. nov., isolated from Danxia mountain soil.</title>
        <authorList>
            <person name="Huang Y."/>
        </authorList>
    </citation>
    <scope>NUCLEOTIDE SEQUENCE [LARGE SCALE GENOMIC DNA]</scope>
    <source>
        <strain evidence="1 2">HYT19</strain>
    </source>
</reference>
<accession>A0A418M3R3</accession>
<dbReference type="EMBL" id="QXED01000006">
    <property type="protein sequence ID" value="RIV20381.1"/>
    <property type="molecule type" value="Genomic_DNA"/>
</dbReference>
<proteinExistence type="predicted"/>
<dbReference type="Proteomes" id="UP000283523">
    <property type="component" value="Unassembled WGS sequence"/>
</dbReference>